<feature type="compositionally biased region" description="Polar residues" evidence="1">
    <location>
        <begin position="1680"/>
        <end position="1691"/>
    </location>
</feature>
<feature type="region of interest" description="Disordered" evidence="1">
    <location>
        <begin position="2032"/>
        <end position="2059"/>
    </location>
</feature>
<dbReference type="Proteomes" id="UP001281761">
    <property type="component" value="Unassembled WGS sequence"/>
</dbReference>
<protein>
    <submittedName>
        <fullName evidence="2">Uncharacterized protein</fullName>
    </submittedName>
</protein>
<feature type="region of interest" description="Disordered" evidence="1">
    <location>
        <begin position="1902"/>
        <end position="1925"/>
    </location>
</feature>
<feature type="compositionally biased region" description="Basic and acidic residues" evidence="1">
    <location>
        <begin position="959"/>
        <end position="970"/>
    </location>
</feature>
<feature type="compositionally biased region" description="Polar residues" evidence="1">
    <location>
        <begin position="1133"/>
        <end position="1148"/>
    </location>
</feature>
<feature type="region of interest" description="Disordered" evidence="1">
    <location>
        <begin position="1587"/>
        <end position="1611"/>
    </location>
</feature>
<feature type="compositionally biased region" description="Basic and acidic residues" evidence="1">
    <location>
        <begin position="2041"/>
        <end position="2057"/>
    </location>
</feature>
<feature type="region of interest" description="Disordered" evidence="1">
    <location>
        <begin position="1535"/>
        <end position="1568"/>
    </location>
</feature>
<feature type="compositionally biased region" description="Acidic residues" evidence="1">
    <location>
        <begin position="1057"/>
        <end position="1073"/>
    </location>
</feature>
<gene>
    <name evidence="2" type="ORF">BLNAU_6542</name>
</gene>
<dbReference type="EMBL" id="JARBJD010000037">
    <property type="protein sequence ID" value="KAK2958508.1"/>
    <property type="molecule type" value="Genomic_DNA"/>
</dbReference>
<feature type="compositionally biased region" description="Low complexity" evidence="1">
    <location>
        <begin position="1643"/>
        <end position="1667"/>
    </location>
</feature>
<feature type="compositionally biased region" description="Polar residues" evidence="1">
    <location>
        <begin position="916"/>
        <end position="940"/>
    </location>
</feature>
<keyword evidence="3" id="KW-1185">Reference proteome</keyword>
<feature type="region of interest" description="Disordered" evidence="1">
    <location>
        <begin position="916"/>
        <end position="970"/>
    </location>
</feature>
<feature type="compositionally biased region" description="Polar residues" evidence="1">
    <location>
        <begin position="705"/>
        <end position="723"/>
    </location>
</feature>
<feature type="compositionally biased region" description="Polar residues" evidence="1">
    <location>
        <begin position="1099"/>
        <end position="1126"/>
    </location>
</feature>
<feature type="region of interest" description="Disordered" evidence="1">
    <location>
        <begin position="1632"/>
        <end position="1709"/>
    </location>
</feature>
<comment type="caution">
    <text evidence="2">The sequence shown here is derived from an EMBL/GenBank/DDBJ whole genome shotgun (WGS) entry which is preliminary data.</text>
</comment>
<evidence type="ECO:0000256" key="1">
    <source>
        <dbReference type="SAM" id="MobiDB-lite"/>
    </source>
</evidence>
<evidence type="ECO:0000313" key="3">
    <source>
        <dbReference type="Proteomes" id="UP001281761"/>
    </source>
</evidence>
<feature type="region of interest" description="Disordered" evidence="1">
    <location>
        <begin position="1018"/>
        <end position="1079"/>
    </location>
</feature>
<feature type="compositionally biased region" description="Basic residues" evidence="1">
    <location>
        <begin position="942"/>
        <end position="958"/>
    </location>
</feature>
<feature type="compositionally biased region" description="Basic and acidic residues" evidence="1">
    <location>
        <begin position="1192"/>
        <end position="1210"/>
    </location>
</feature>
<feature type="region of interest" description="Disordered" evidence="1">
    <location>
        <begin position="597"/>
        <end position="765"/>
    </location>
</feature>
<feature type="region of interest" description="Disordered" evidence="1">
    <location>
        <begin position="1447"/>
        <end position="1474"/>
    </location>
</feature>
<organism evidence="2 3">
    <name type="scientific">Blattamonas nauphoetae</name>
    <dbReference type="NCBI Taxonomy" id="2049346"/>
    <lineage>
        <taxon>Eukaryota</taxon>
        <taxon>Metamonada</taxon>
        <taxon>Preaxostyla</taxon>
        <taxon>Oxymonadida</taxon>
        <taxon>Blattamonas</taxon>
    </lineage>
</organism>
<feature type="region of interest" description="Disordered" evidence="1">
    <location>
        <begin position="843"/>
        <end position="871"/>
    </location>
</feature>
<feature type="region of interest" description="Disordered" evidence="1">
    <location>
        <begin position="1094"/>
        <end position="1391"/>
    </location>
</feature>
<evidence type="ECO:0000313" key="2">
    <source>
        <dbReference type="EMBL" id="KAK2958508.1"/>
    </source>
</evidence>
<feature type="compositionally biased region" description="Basic and acidic residues" evidence="1">
    <location>
        <begin position="644"/>
        <end position="660"/>
    </location>
</feature>
<feature type="compositionally biased region" description="Acidic residues" evidence="1">
    <location>
        <begin position="601"/>
        <end position="630"/>
    </location>
</feature>
<proteinExistence type="predicted"/>
<feature type="compositionally biased region" description="Low complexity" evidence="1">
    <location>
        <begin position="853"/>
        <end position="862"/>
    </location>
</feature>
<accession>A0ABQ9Y482</accession>
<name>A0ABQ9Y482_9EUKA</name>
<sequence length="2103" mass="239262">MCYSFQFWAIFSKEKKVRRLKKHGITSFMPSTDTNTLHCWEKYLRDRDERDQEKAEFTTQFPLMMVLQQLTQYAHMKEDTAKVTQWATETYHPFIVIRHAMSKWCLYHSYLLPLQRTAFQRWRDHTRAVVRINNLTNQGQRQYETILKRGAFRLWIQHTHHRRMGHLSSTLQIQKNPARFLYYGYVLTKQHTLAAFVRCFNRWRQVTAQRVQFERFLVQHQIAERRRVLQTCMDLWRQKIGLYIADQSNEVLLSEAIIQQKRATCGNIEVCPRCAGVAPNNLIDGQILAPVPLYFFSAKNLQPADLAVTVPVKPPGSLRSFPLLETHAKQLTVQPGNDIHTVGQMKHPVEVQKIFSRERFPRIPPNMLLGPPTFYSCYPSHTPLHMCHCRLAGREYESLMEPGEEQLLNSSDTSPQVQHYQTYLRAKAKRIKDAQEINDTFRRLQSVTQFTSSSFPIITLFQKIVLLYSHFHHPRVVGERHPMVMSADCPIDYVNHEQTRVSSEDSVFSHHLFMQRMHDILNSFSVPYSTEFQLQIVIKQVRSNTRKRIALRQYAEGRYKEVLSRFRVRRAAQNLAAIEPQFRSSRTDSYLLVYPRVQTDESSDSSDVDMLNDDEGDEQAEKDDGVEDASPEQTTSPKNIVAEFLRKNEVPEAKPKREKPVIVQPKRKQQAKKPVAPPPKPKAKETKEPPSPEKMKSNPKVVGLKTNQSTVIGLSSKLKQSPNSSTATTTRSSRRKNTDLPKKQTTISKSPKAISRRPSKSNFSKNPSEAILMTLTSGLVNPGLPSIITEFNLLRNQNPQSFASFEALSPRSKTTFFTHLLQKSKQDLENSIQQDRRDIQKAVRENKKQNAPAVVDASSDSDLSYESDEEDEWNEEWERKWKEALDEEEATIEEGWVDDIVALAEKEDRMRQLNMDSNTRDSPAFSPSTPQPLNEEATSINKQKKQALRNLKKKKKAQAKMEAENDKEVQDLKAVELLLGNQLEKQSQQQNESLGEDATAEALADNVYDLISQLIKAETQQTQNEDQNMTPNEADVVPEIEQSQIDQLPPEPAPELVETDNIEDKSDPDEPNSEDERAVAFLEEQLEQEQIITPEKTMVEQNQDNQQEAQPLSPNQQTIQPNTSIQVIPPSSPNQQLSVQDRTLNLTTPDPVDQITSEEADSSLAPVQTSEIQEDFTLPVSLLPDQQNRPTSIRETEPTSSERSHAHPSPDGDINVAFVEPHSSTRSLPQKQDHTKASPHQDQSTEVLELVSPRQNGPTDGSENIQLSPQNDATSVVCDPSHSQREHEENNSQSQHNEAEPSNEPGEHQQQGPHQTDAAAISSLMLRHKNKKPTKKAQPKKPPRQTVPDSFEGLTMEEREEKLKQLRDQTKGRNQHAIDSTENAEKAKKRRDALKVILDSRTIKGELPEQLKKQLEVIQQMMAQVKQAQSMRLSPISPEEQETFLTEASLGEESPPISQPIPSAGPTFVHPRSLSSPLGLSSDFRNDTFKTLSITTPVATPASRDSLDGDARSMGSAADSVDLVLAPLLSRTLSFQPPQGEEHKSKLGWGRASLNSSQQAQEESDTTTEYSLAQFYPMPLRRLGGQVTRSLSLEKPKRRTQSSLDFSLDRIPQKTVKQRTIRERSFPEVEVNEPLLPQRRPDVSLPPLDLDALDYPSRTQSRQQSRSNPVKPKRHPSPPVFSSQFHPQTRTEQFDTVAKTQPGRDVERTRSTGYNNIKALKQRVFDSGLPSLNSDNHIFDYHNPIINIPPAAPSIHTLVFSPQFPHPSPLSSPNVEAIDDTTTFPPNHPLSPPTLTTVSWLNDQNEEPETRNEDEADLLNNSEPMELTLQNLSHFGVDTATGRHNPSHHDTKLRSFNFDEAALEGQAIRQRRQRYAVDVAEKKGVSDKEQLVALPPIRTSPSRQQRNALFRSQPQHDSVSHQSYAASLRKSEKTNKFDSLVSVPPVKQRSVMTWEEAREILENALASHPQHKAKLEQETRPLPYNSLKRQAARRDPEKPLADAMTTKKVYAPIPSYVAPLARTSELLQTKTTADYTFSKRRPSETKKPQKEKVKDTRQPLNIAVEGTDENDSLHSRRSFLYTQEELLQSLIDQFLKDAEKIFQ</sequence>
<feature type="compositionally biased region" description="Polar residues" evidence="1">
    <location>
        <begin position="1553"/>
        <end position="1568"/>
    </location>
</feature>
<feature type="compositionally biased region" description="Polar residues" evidence="1">
    <location>
        <begin position="1018"/>
        <end position="1031"/>
    </location>
</feature>
<feature type="compositionally biased region" description="Basic and acidic residues" evidence="1">
    <location>
        <begin position="1356"/>
        <end position="1371"/>
    </location>
</feature>
<feature type="compositionally biased region" description="Basic residues" evidence="1">
    <location>
        <begin position="1326"/>
        <end position="1343"/>
    </location>
</feature>
<feature type="compositionally biased region" description="Basic and acidic residues" evidence="1">
    <location>
        <begin position="682"/>
        <end position="696"/>
    </location>
</feature>
<reference evidence="2 3" key="1">
    <citation type="journal article" date="2022" name="bioRxiv">
        <title>Genomics of Preaxostyla Flagellates Illuminates Evolutionary Transitions and the Path Towards Mitochondrial Loss.</title>
        <authorList>
            <person name="Novak L.V.F."/>
            <person name="Treitli S.C."/>
            <person name="Pyrih J."/>
            <person name="Halakuc P."/>
            <person name="Pipaliya S.V."/>
            <person name="Vacek V."/>
            <person name="Brzon O."/>
            <person name="Soukal P."/>
            <person name="Eme L."/>
            <person name="Dacks J.B."/>
            <person name="Karnkowska A."/>
            <person name="Elias M."/>
            <person name="Hampl V."/>
        </authorList>
    </citation>
    <scope>NUCLEOTIDE SEQUENCE [LARGE SCALE GENOMIC DNA]</scope>
    <source>
        <strain evidence="2">NAU3</strain>
        <tissue evidence="2">Gut</tissue>
    </source>
</reference>
<feature type="compositionally biased region" description="Polar residues" evidence="1">
    <location>
        <begin position="1253"/>
        <end position="1274"/>
    </location>
</feature>